<evidence type="ECO:0000256" key="1">
    <source>
        <dbReference type="ARBA" id="ARBA00021292"/>
    </source>
</evidence>
<dbReference type="InterPro" id="IPR028098">
    <property type="entry name" value="Glyco_trans_4-like_N"/>
</dbReference>
<dbReference type="RefSeq" id="WP_134571202.1">
    <property type="nucleotide sequence ID" value="NZ_SOGT01000001.1"/>
</dbReference>
<evidence type="ECO:0000313" key="6">
    <source>
        <dbReference type="EMBL" id="TFD29196.1"/>
    </source>
</evidence>
<accession>A0A4R8ZLG2</accession>
<evidence type="ECO:0000259" key="4">
    <source>
        <dbReference type="Pfam" id="PF00534"/>
    </source>
</evidence>
<protein>
    <recommendedName>
        <fullName evidence="1">D-inositol 3-phosphate glycosyltransferase</fullName>
    </recommendedName>
</protein>
<organism evidence="6 7">
    <name type="scientific">Cryobacterium lyxosi</name>
    <dbReference type="NCBI Taxonomy" id="1259228"/>
    <lineage>
        <taxon>Bacteria</taxon>
        <taxon>Bacillati</taxon>
        <taxon>Actinomycetota</taxon>
        <taxon>Actinomycetes</taxon>
        <taxon>Micrococcales</taxon>
        <taxon>Microbacteriaceae</taxon>
        <taxon>Cryobacterium</taxon>
    </lineage>
</organism>
<dbReference type="Gene3D" id="3.40.50.2000">
    <property type="entry name" value="Glycogen Phosphorylase B"/>
    <property type="match status" value="2"/>
</dbReference>
<dbReference type="InterPro" id="IPR050194">
    <property type="entry name" value="Glycosyltransferase_grp1"/>
</dbReference>
<evidence type="ECO:0000256" key="3">
    <source>
        <dbReference type="ARBA" id="ARBA00022679"/>
    </source>
</evidence>
<sequence>MKIAIVSQYYAPEAIRIPDTLARGLAARGHEVRVVTGYPNYPDGELFPGYKRRRNFVELIDGVSVRRVPLVISHSYNPLARFANYLTFAGSAALAHHFVRSADVVYVYATQMTPAIGPSIWRALFGTPYVMHIQDLWPESVTHSSMVGRGGAKKLIGALLDPWLRYLYRTASATIAIAPSMARMLAARGVPVERLHTVLNWDAAEASGSLGDSASRDDSNVSIVYAGNLGDHQSLDTVIRAADAVKHVANVTITIVGSGVAEKRLRALAETIGAHNVIFLGRIEPEKMGAIHAQSDFQIVSLKDLAIFDGTIPSKMQSSLSNGIPVITTVRGDVKQIVLANGLGFAVDPESVEQLADAFTLAGSIDSETRRLMGVAAREYYDREMSIHNGIAQIEKILVSASHHQRRGRATSS</sequence>
<keyword evidence="3 6" id="KW-0808">Transferase</keyword>
<reference evidence="6 7" key="1">
    <citation type="submission" date="2019-03" db="EMBL/GenBank/DDBJ databases">
        <title>Genomics of glacier-inhabiting Cryobacterium strains.</title>
        <authorList>
            <person name="Liu Q."/>
            <person name="Xin Y.-H."/>
        </authorList>
    </citation>
    <scope>NUCLEOTIDE SEQUENCE [LARGE SCALE GENOMIC DNA]</scope>
    <source>
        <strain evidence="6 7">TMT1-1</strain>
    </source>
</reference>
<keyword evidence="7" id="KW-1185">Reference proteome</keyword>
<dbReference type="InterPro" id="IPR001296">
    <property type="entry name" value="Glyco_trans_1"/>
</dbReference>
<dbReference type="EMBL" id="SOGT01000001">
    <property type="protein sequence ID" value="TFD29196.1"/>
    <property type="molecule type" value="Genomic_DNA"/>
</dbReference>
<evidence type="ECO:0000313" key="7">
    <source>
        <dbReference type="Proteomes" id="UP000298424"/>
    </source>
</evidence>
<dbReference type="SUPFAM" id="SSF53756">
    <property type="entry name" value="UDP-Glycosyltransferase/glycogen phosphorylase"/>
    <property type="match status" value="1"/>
</dbReference>
<comment type="caution">
    <text evidence="6">The sequence shown here is derived from an EMBL/GenBank/DDBJ whole genome shotgun (WGS) entry which is preliminary data.</text>
</comment>
<name>A0A4R8ZLG2_9MICO</name>
<feature type="domain" description="Glycosyl transferase family 1" evidence="4">
    <location>
        <begin position="220"/>
        <end position="378"/>
    </location>
</feature>
<dbReference type="OrthoDB" id="3180470at2"/>
<keyword evidence="2" id="KW-0328">Glycosyltransferase</keyword>
<dbReference type="PANTHER" id="PTHR45947">
    <property type="entry name" value="SULFOQUINOVOSYL TRANSFERASE SQD2"/>
    <property type="match status" value="1"/>
</dbReference>
<proteinExistence type="predicted"/>
<dbReference type="Proteomes" id="UP000298424">
    <property type="component" value="Unassembled WGS sequence"/>
</dbReference>
<dbReference type="Pfam" id="PF13579">
    <property type="entry name" value="Glyco_trans_4_4"/>
    <property type="match status" value="1"/>
</dbReference>
<feature type="domain" description="Glycosyltransferase subfamily 4-like N-terminal" evidence="5">
    <location>
        <begin position="21"/>
        <end position="201"/>
    </location>
</feature>
<dbReference type="Pfam" id="PF00534">
    <property type="entry name" value="Glycos_transf_1"/>
    <property type="match status" value="1"/>
</dbReference>
<gene>
    <name evidence="6" type="ORF">E3T27_00230</name>
</gene>
<evidence type="ECO:0000259" key="5">
    <source>
        <dbReference type="Pfam" id="PF13579"/>
    </source>
</evidence>
<dbReference type="CDD" id="cd03794">
    <property type="entry name" value="GT4_WbuB-like"/>
    <property type="match status" value="1"/>
</dbReference>
<dbReference type="PANTHER" id="PTHR45947:SF3">
    <property type="entry name" value="SULFOQUINOVOSYL TRANSFERASE SQD2"/>
    <property type="match status" value="1"/>
</dbReference>
<dbReference type="GO" id="GO:0016758">
    <property type="term" value="F:hexosyltransferase activity"/>
    <property type="evidence" value="ECO:0007669"/>
    <property type="project" value="TreeGrafter"/>
</dbReference>
<dbReference type="GO" id="GO:1901137">
    <property type="term" value="P:carbohydrate derivative biosynthetic process"/>
    <property type="evidence" value="ECO:0007669"/>
    <property type="project" value="UniProtKB-ARBA"/>
</dbReference>
<dbReference type="AlphaFoldDB" id="A0A4R8ZLG2"/>
<evidence type="ECO:0000256" key="2">
    <source>
        <dbReference type="ARBA" id="ARBA00022676"/>
    </source>
</evidence>